<feature type="region of interest" description="Disordered" evidence="1">
    <location>
        <begin position="36"/>
        <end position="59"/>
    </location>
</feature>
<dbReference type="EMBL" id="FQUC01000021">
    <property type="protein sequence ID" value="SHG31688.1"/>
    <property type="molecule type" value="Genomic_DNA"/>
</dbReference>
<evidence type="ECO:0000313" key="3">
    <source>
        <dbReference type="Proteomes" id="UP000184480"/>
    </source>
</evidence>
<sequence length="67" mass="7939">MIESVFMKTYPGYTRDQIRNELSYANMVQLLNVIPPYRSSSNDTKGQTPRKNTGQKQKYTHFEQFNF</sequence>
<reference evidence="3" key="1">
    <citation type="submission" date="2016-11" db="EMBL/GenBank/DDBJ databases">
        <authorList>
            <person name="Varghese N."/>
            <person name="Submissions S."/>
        </authorList>
    </citation>
    <scope>NUCLEOTIDE SEQUENCE [LARGE SCALE GENOMIC DNA]</scope>
    <source>
        <strain evidence="3">DSM 27370</strain>
    </source>
</reference>
<proteinExistence type="predicted"/>
<dbReference type="AlphaFoldDB" id="A0A1M5ITK9"/>
<accession>A0A1M5ITK9</accession>
<dbReference type="Proteomes" id="UP000184480">
    <property type="component" value="Unassembled WGS sequence"/>
</dbReference>
<name>A0A1M5ITK9_9BACT</name>
<feature type="compositionally biased region" description="Polar residues" evidence="1">
    <location>
        <begin position="38"/>
        <end position="59"/>
    </location>
</feature>
<gene>
    <name evidence="2" type="ORF">SAMN05444362_12115</name>
</gene>
<evidence type="ECO:0000313" key="2">
    <source>
        <dbReference type="EMBL" id="SHG31688.1"/>
    </source>
</evidence>
<keyword evidence="3" id="KW-1185">Reference proteome</keyword>
<evidence type="ECO:0000256" key="1">
    <source>
        <dbReference type="SAM" id="MobiDB-lite"/>
    </source>
</evidence>
<dbReference type="STRING" id="1346286.SAMN05444362_12115"/>
<organism evidence="2 3">
    <name type="scientific">Dysgonomonas macrotermitis</name>
    <dbReference type="NCBI Taxonomy" id="1346286"/>
    <lineage>
        <taxon>Bacteria</taxon>
        <taxon>Pseudomonadati</taxon>
        <taxon>Bacteroidota</taxon>
        <taxon>Bacteroidia</taxon>
        <taxon>Bacteroidales</taxon>
        <taxon>Dysgonomonadaceae</taxon>
        <taxon>Dysgonomonas</taxon>
    </lineage>
</organism>
<protein>
    <submittedName>
        <fullName evidence="2">Uncharacterized protein</fullName>
    </submittedName>
</protein>